<evidence type="ECO:0000313" key="13">
    <source>
        <dbReference type="Proteomes" id="UP000424527"/>
    </source>
</evidence>
<dbReference type="Gene3D" id="2.60.40.10">
    <property type="entry name" value="Immunoglobulins"/>
    <property type="match status" value="3"/>
</dbReference>
<dbReference type="InterPro" id="IPR003531">
    <property type="entry name" value="Hempt_rcpt_S_F1_CS"/>
</dbReference>
<keyword evidence="3 10" id="KW-0732">Signal</keyword>
<dbReference type="Proteomes" id="UP000424527">
    <property type="component" value="Unassembled WGS sequence"/>
</dbReference>
<dbReference type="GO" id="GO:0004896">
    <property type="term" value="F:cytokine receptor activity"/>
    <property type="evidence" value="ECO:0007669"/>
    <property type="project" value="InterPro"/>
</dbReference>
<feature type="chain" id="PRO_5026350847" description="Fibronectin type-III domain-containing protein" evidence="10">
    <location>
        <begin position="27"/>
        <end position="340"/>
    </location>
</feature>
<dbReference type="SUPFAM" id="SSF49265">
    <property type="entry name" value="Fibronectin type III"/>
    <property type="match status" value="2"/>
</dbReference>
<name>A0A6G0I9T1_LARCR</name>
<keyword evidence="13" id="KW-1185">Reference proteome</keyword>
<evidence type="ECO:0000256" key="10">
    <source>
        <dbReference type="SAM" id="SignalP"/>
    </source>
</evidence>
<evidence type="ECO:0000256" key="1">
    <source>
        <dbReference type="ARBA" id="ARBA00004479"/>
    </source>
</evidence>
<organism evidence="12 13">
    <name type="scientific">Larimichthys crocea</name>
    <name type="common">Large yellow croaker</name>
    <name type="synonym">Pseudosciaena crocea</name>
    <dbReference type="NCBI Taxonomy" id="215358"/>
    <lineage>
        <taxon>Eukaryota</taxon>
        <taxon>Metazoa</taxon>
        <taxon>Chordata</taxon>
        <taxon>Craniata</taxon>
        <taxon>Vertebrata</taxon>
        <taxon>Euteleostomi</taxon>
        <taxon>Actinopterygii</taxon>
        <taxon>Neopterygii</taxon>
        <taxon>Teleostei</taxon>
        <taxon>Neoteleostei</taxon>
        <taxon>Acanthomorphata</taxon>
        <taxon>Eupercaria</taxon>
        <taxon>Sciaenidae</taxon>
        <taxon>Larimichthys</taxon>
    </lineage>
</organism>
<dbReference type="InterPro" id="IPR003961">
    <property type="entry name" value="FN3_dom"/>
</dbReference>
<evidence type="ECO:0000256" key="2">
    <source>
        <dbReference type="ARBA" id="ARBA00022692"/>
    </source>
</evidence>
<protein>
    <recommendedName>
        <fullName evidence="11">Fibronectin type-III domain-containing protein</fullName>
    </recommendedName>
</protein>
<evidence type="ECO:0000313" key="12">
    <source>
        <dbReference type="EMBL" id="KAE8288239.1"/>
    </source>
</evidence>
<dbReference type="GO" id="GO:0009897">
    <property type="term" value="C:external side of plasma membrane"/>
    <property type="evidence" value="ECO:0007669"/>
    <property type="project" value="TreeGrafter"/>
</dbReference>
<dbReference type="PANTHER" id="PTHR23037:SF28">
    <property type="entry name" value="ERYTHROPOIETIN RECEPTOR"/>
    <property type="match status" value="1"/>
</dbReference>
<dbReference type="PROSITE" id="PS50853">
    <property type="entry name" value="FN3"/>
    <property type="match status" value="1"/>
</dbReference>
<feature type="signal peptide" evidence="10">
    <location>
        <begin position="1"/>
        <end position="26"/>
    </location>
</feature>
<reference evidence="12 13" key="1">
    <citation type="submission" date="2019-07" db="EMBL/GenBank/DDBJ databases">
        <title>Chromosome genome assembly for large yellow croaker.</title>
        <authorList>
            <person name="Xiao S."/>
        </authorList>
    </citation>
    <scope>NUCLEOTIDE SEQUENCE [LARGE SCALE GENOMIC DNA]</scope>
    <source>
        <strain evidence="12">JMULYC20181020</strain>
        <tissue evidence="12">Muscle</tissue>
    </source>
</reference>
<comment type="caution">
    <text evidence="12">The sequence shown here is derived from an EMBL/GenBank/DDBJ whole genome shotgun (WGS) entry which is preliminary data.</text>
</comment>
<keyword evidence="2 9" id="KW-0812">Transmembrane</keyword>
<dbReference type="PANTHER" id="PTHR23037">
    <property type="entry name" value="CYTOKINE RECEPTOR"/>
    <property type="match status" value="1"/>
</dbReference>
<dbReference type="AlphaFoldDB" id="A0A6G0I9T1"/>
<evidence type="ECO:0000259" key="11">
    <source>
        <dbReference type="PROSITE" id="PS50853"/>
    </source>
</evidence>
<dbReference type="PROSITE" id="PS01355">
    <property type="entry name" value="HEMATOPO_REC_S_F1"/>
    <property type="match status" value="1"/>
</dbReference>
<evidence type="ECO:0000256" key="6">
    <source>
        <dbReference type="ARBA" id="ARBA00023157"/>
    </source>
</evidence>
<evidence type="ECO:0000256" key="9">
    <source>
        <dbReference type="SAM" id="Phobius"/>
    </source>
</evidence>
<feature type="transmembrane region" description="Helical" evidence="9">
    <location>
        <begin position="288"/>
        <end position="310"/>
    </location>
</feature>
<evidence type="ECO:0000256" key="4">
    <source>
        <dbReference type="ARBA" id="ARBA00022989"/>
    </source>
</evidence>
<evidence type="ECO:0000256" key="8">
    <source>
        <dbReference type="ARBA" id="ARBA00023180"/>
    </source>
</evidence>
<keyword evidence="7" id="KW-0675">Receptor</keyword>
<dbReference type="InterPro" id="IPR013783">
    <property type="entry name" value="Ig-like_fold"/>
</dbReference>
<keyword evidence="8" id="KW-0325">Glycoprotein</keyword>
<evidence type="ECO:0000256" key="3">
    <source>
        <dbReference type="ARBA" id="ARBA00022729"/>
    </source>
</evidence>
<keyword evidence="5 9" id="KW-0472">Membrane</keyword>
<evidence type="ECO:0000256" key="5">
    <source>
        <dbReference type="ARBA" id="ARBA00023136"/>
    </source>
</evidence>
<dbReference type="EMBL" id="REGW02000013">
    <property type="protein sequence ID" value="KAE8288239.1"/>
    <property type="molecule type" value="Genomic_DNA"/>
</dbReference>
<evidence type="ECO:0000256" key="7">
    <source>
        <dbReference type="ARBA" id="ARBA00023170"/>
    </source>
</evidence>
<comment type="subcellular location">
    <subcellularLocation>
        <location evidence="1">Membrane</location>
        <topology evidence="1">Single-pass type I membrane protein</topology>
    </subcellularLocation>
</comment>
<dbReference type="Pfam" id="PF09240">
    <property type="entry name" value="IL6Ra-bind"/>
    <property type="match status" value="1"/>
</dbReference>
<accession>A0A6G0I9T1</accession>
<proteinExistence type="predicted"/>
<dbReference type="InterPro" id="IPR036116">
    <property type="entry name" value="FN3_sf"/>
</dbReference>
<keyword evidence="6" id="KW-1015">Disulfide bond</keyword>
<sequence length="340" mass="37869">MARKLSLTHLMLLALTWRGTVVQCLALTAGSPAVDPPEDLLISDPGHLGHLDISWSVPAAVRKPDAGVREAVRTARRSYRAQFDLMKDVRVRVYTLLDGPCTNSTVIKSQNYTEVVRRPAGTGVVGTEVQDFLCVYQNMKHLECRWRRSPKTPADSLQSFYFWHRELDHAEECPNEAGTSTAASARGSRSAAAAWERPAGRVPGHCLDWEVEQNQEGPDGKMKSEKVNVQQTSFALTSVHGKDRSCFRVRSKLSRYCADRSFWSEWSQPACYPEEEAVPEPEPDLVLVYVYVAIAIIAMLVVLLCVGLVLKVRRSRKTKKPDSLLTTLFARNSAVVATEA</sequence>
<dbReference type="InterPro" id="IPR015321">
    <property type="entry name" value="TypeI_recpt_CBD"/>
</dbReference>
<keyword evidence="4 9" id="KW-1133">Transmembrane helix</keyword>
<gene>
    <name evidence="12" type="ORF">D5F01_LYC14301</name>
</gene>
<feature type="domain" description="Fibronectin type-III" evidence="11">
    <location>
        <begin position="177"/>
        <end position="275"/>
    </location>
</feature>